<protein>
    <submittedName>
        <fullName evidence="2">Uncharacterized protein</fullName>
    </submittedName>
</protein>
<organism evidence="2">
    <name type="scientific">Setaria italica</name>
    <name type="common">Foxtail millet</name>
    <name type="synonym">Panicum italicum</name>
    <dbReference type="NCBI Taxonomy" id="4555"/>
    <lineage>
        <taxon>Eukaryota</taxon>
        <taxon>Viridiplantae</taxon>
        <taxon>Streptophyta</taxon>
        <taxon>Embryophyta</taxon>
        <taxon>Tracheophyta</taxon>
        <taxon>Spermatophyta</taxon>
        <taxon>Magnoliopsida</taxon>
        <taxon>Liliopsida</taxon>
        <taxon>Poales</taxon>
        <taxon>Poaceae</taxon>
        <taxon>PACMAD clade</taxon>
        <taxon>Panicoideae</taxon>
        <taxon>Panicodae</taxon>
        <taxon>Paniceae</taxon>
        <taxon>Cenchrinae</taxon>
        <taxon>Setaria</taxon>
    </lineage>
</organism>
<reference evidence="2" key="2">
    <citation type="submission" date="2015-07" db="EMBL/GenBank/DDBJ databases">
        <authorList>
            <person name="Noorani M."/>
        </authorList>
    </citation>
    <scope>NUCLEOTIDE SEQUENCE</scope>
    <source>
        <strain evidence="2">Yugu1</strain>
    </source>
</reference>
<accession>A0A368S4Y0</accession>
<feature type="transmembrane region" description="Helical" evidence="1">
    <location>
        <begin position="21"/>
        <end position="47"/>
    </location>
</feature>
<keyword evidence="1" id="KW-1133">Transmembrane helix</keyword>
<reference evidence="2" key="1">
    <citation type="journal article" date="2012" name="Nat. Biotechnol.">
        <title>Reference genome sequence of the model plant Setaria.</title>
        <authorList>
            <person name="Bennetzen J.L."/>
            <person name="Schmutz J."/>
            <person name="Wang H."/>
            <person name="Percifield R."/>
            <person name="Hawkins J."/>
            <person name="Pontaroli A.C."/>
            <person name="Estep M."/>
            <person name="Feng L."/>
            <person name="Vaughn J.N."/>
            <person name="Grimwood J."/>
            <person name="Jenkins J."/>
            <person name="Barry K."/>
            <person name="Lindquist E."/>
            <person name="Hellsten U."/>
            <person name="Deshpande S."/>
            <person name="Wang X."/>
            <person name="Wu X."/>
            <person name="Mitros T."/>
            <person name="Triplett J."/>
            <person name="Yang X."/>
            <person name="Ye C.Y."/>
            <person name="Mauro-Herrera M."/>
            <person name="Wang L."/>
            <person name="Li P."/>
            <person name="Sharma M."/>
            <person name="Sharma R."/>
            <person name="Ronald P.C."/>
            <person name="Panaud O."/>
            <person name="Kellogg E.A."/>
            <person name="Brutnell T.P."/>
            <person name="Doust A.N."/>
            <person name="Tuskan G.A."/>
            <person name="Rokhsar D."/>
            <person name="Devos K.M."/>
        </authorList>
    </citation>
    <scope>NUCLEOTIDE SEQUENCE [LARGE SCALE GENOMIC DNA]</scope>
    <source>
        <strain evidence="2">Yugu1</strain>
    </source>
</reference>
<keyword evidence="1" id="KW-0812">Transmembrane</keyword>
<evidence type="ECO:0000313" key="2">
    <source>
        <dbReference type="EMBL" id="RCV37507.1"/>
    </source>
</evidence>
<keyword evidence="1" id="KW-0472">Membrane</keyword>
<proteinExistence type="predicted"/>
<sequence>MHIIFHPVGNSWNENNHPAEFATFVVAFMNLFLCLNHGVLIMLWLCLLNKYRHELV</sequence>
<dbReference type="AlphaFoldDB" id="A0A368S4Y0"/>
<name>A0A368S4Y0_SETIT</name>
<dbReference type="EMBL" id="CM003535">
    <property type="protein sequence ID" value="RCV37507.1"/>
    <property type="molecule type" value="Genomic_DNA"/>
</dbReference>
<evidence type="ECO:0000256" key="1">
    <source>
        <dbReference type="SAM" id="Phobius"/>
    </source>
</evidence>
<gene>
    <name evidence="2" type="ORF">SETIT_8G068500v2</name>
</gene>